<proteinExistence type="inferred from homology"/>
<name>A0A6J6WSA2_9ZZZZ</name>
<evidence type="ECO:0000256" key="1">
    <source>
        <dbReference type="ARBA" id="ARBA00005174"/>
    </source>
</evidence>
<dbReference type="InterPro" id="IPR013815">
    <property type="entry name" value="ATP_grasp_subdomain_1"/>
</dbReference>
<evidence type="ECO:0000256" key="7">
    <source>
        <dbReference type="ARBA" id="ARBA00038345"/>
    </source>
</evidence>
<dbReference type="Pfam" id="PF01071">
    <property type="entry name" value="GARS_A"/>
    <property type="match status" value="1"/>
</dbReference>
<dbReference type="InterPro" id="IPR020561">
    <property type="entry name" value="PRibGlycinamid_synth_ATP-grasp"/>
</dbReference>
<dbReference type="GO" id="GO:0004637">
    <property type="term" value="F:phosphoribosylamine-glycine ligase activity"/>
    <property type="evidence" value="ECO:0007669"/>
    <property type="project" value="UniProtKB-EC"/>
</dbReference>
<dbReference type="Gene3D" id="3.30.470.20">
    <property type="entry name" value="ATP-grasp fold, B domain"/>
    <property type="match status" value="1"/>
</dbReference>
<keyword evidence="3" id="KW-0436">Ligase</keyword>
<evidence type="ECO:0000313" key="11">
    <source>
        <dbReference type="EMBL" id="CAB4788121.1"/>
    </source>
</evidence>
<organism evidence="11">
    <name type="scientific">freshwater metagenome</name>
    <dbReference type="NCBI Taxonomy" id="449393"/>
    <lineage>
        <taxon>unclassified sequences</taxon>
        <taxon>metagenomes</taxon>
        <taxon>ecological metagenomes</taxon>
    </lineage>
</organism>
<dbReference type="SUPFAM" id="SSF56059">
    <property type="entry name" value="Glutathione synthetase ATP-binding domain-like"/>
    <property type="match status" value="1"/>
</dbReference>
<evidence type="ECO:0000256" key="6">
    <source>
        <dbReference type="ARBA" id="ARBA00022840"/>
    </source>
</evidence>
<dbReference type="Gene3D" id="3.90.600.10">
    <property type="entry name" value="Phosphoribosylglycinamide synthetase, C-terminal domain"/>
    <property type="match status" value="1"/>
</dbReference>
<dbReference type="SMART" id="SM01210">
    <property type="entry name" value="GARS_C"/>
    <property type="match status" value="1"/>
</dbReference>
<reference evidence="11" key="1">
    <citation type="submission" date="2020-05" db="EMBL/GenBank/DDBJ databases">
        <authorList>
            <person name="Chiriac C."/>
            <person name="Salcher M."/>
            <person name="Ghai R."/>
            <person name="Kavagutti S V."/>
        </authorList>
    </citation>
    <scope>NUCLEOTIDE SEQUENCE</scope>
</reference>
<dbReference type="GO" id="GO:0009113">
    <property type="term" value="P:purine nucleobase biosynthetic process"/>
    <property type="evidence" value="ECO:0007669"/>
    <property type="project" value="InterPro"/>
</dbReference>
<dbReference type="SMART" id="SM01209">
    <property type="entry name" value="GARS_A"/>
    <property type="match status" value="1"/>
</dbReference>
<gene>
    <name evidence="11" type="ORF">UFOPK2958_00958</name>
</gene>
<dbReference type="AlphaFoldDB" id="A0A6J6WSA2"/>
<evidence type="ECO:0000256" key="4">
    <source>
        <dbReference type="ARBA" id="ARBA00022741"/>
    </source>
</evidence>
<dbReference type="SUPFAM" id="SSF51246">
    <property type="entry name" value="Rudiment single hybrid motif"/>
    <property type="match status" value="1"/>
</dbReference>
<sequence>MKRAVVVGSGAREHAIAWGLARDGAEVTVTPGNAGMAAGGLRCVSTSPVELEAELFVIGPETPLVAGLANTLRAQGKIVFGPNADGAQLEGSKAYMKEFLASANVATAAHGAFSDVDEALKFLDTMKPPYVVKTDGLAAGKGVLVTNSLAEAQQDIRDKLSGSAFGAAGSTVVIEEGLIGTECSLLVLCDGHRAEALVPARDFKRVGNGDSGPNTGGMGAFAPLESMTADDVERVMQTIVQPTMRELSRRGIEYRGVLYAGIMMTVDGPKLLEYNVRFGDPETEVIVPLISSDLFELLSDVAQGSLHAAPTFSSAHAVTIVVAAPGYPQAPQTGDVIEGLGDDGQLETSIPNVTVFHAGTKRNDEGQFVTAGGRVLTVTAVAKSRREARTLAITSASTISFPGRVMRTDIAEKD</sequence>
<evidence type="ECO:0000256" key="8">
    <source>
        <dbReference type="ARBA" id="ARBA00042242"/>
    </source>
</evidence>
<dbReference type="GO" id="GO:0006189">
    <property type="term" value="P:'de novo' IMP biosynthetic process"/>
    <property type="evidence" value="ECO:0007669"/>
    <property type="project" value="UniProtKB-UniPathway"/>
</dbReference>
<evidence type="ECO:0000256" key="3">
    <source>
        <dbReference type="ARBA" id="ARBA00022598"/>
    </source>
</evidence>
<dbReference type="InterPro" id="IPR011761">
    <property type="entry name" value="ATP-grasp"/>
</dbReference>
<keyword evidence="4" id="KW-0547">Nucleotide-binding</keyword>
<dbReference type="SUPFAM" id="SSF52440">
    <property type="entry name" value="PreATP-grasp domain"/>
    <property type="match status" value="1"/>
</dbReference>
<comment type="pathway">
    <text evidence="1">Purine metabolism; IMP biosynthesis via de novo pathway; N(1)-(5-phospho-D-ribosyl)glycinamide from 5-phospho-alpha-D-ribose 1-diphosphate: step 2/2.</text>
</comment>
<keyword evidence="5" id="KW-0658">Purine biosynthesis</keyword>
<keyword evidence="6" id="KW-0067">ATP-binding</keyword>
<comment type="similarity">
    <text evidence="7">Belongs to the GARS family.</text>
</comment>
<evidence type="ECO:0000259" key="10">
    <source>
        <dbReference type="PROSITE" id="PS50975"/>
    </source>
</evidence>
<dbReference type="NCBIfam" id="TIGR00877">
    <property type="entry name" value="purD"/>
    <property type="match status" value="1"/>
</dbReference>
<dbReference type="UniPathway" id="UPA00074">
    <property type="reaction ID" value="UER00125"/>
</dbReference>
<dbReference type="GO" id="GO:0046872">
    <property type="term" value="F:metal ion binding"/>
    <property type="evidence" value="ECO:0007669"/>
    <property type="project" value="InterPro"/>
</dbReference>
<dbReference type="InterPro" id="IPR011054">
    <property type="entry name" value="Rudment_hybrid_motif"/>
</dbReference>
<accession>A0A6J6WSA2</accession>
<dbReference type="Gene3D" id="3.30.1490.20">
    <property type="entry name" value="ATP-grasp fold, A domain"/>
    <property type="match status" value="1"/>
</dbReference>
<dbReference type="HAMAP" id="MF_00138">
    <property type="entry name" value="GARS"/>
    <property type="match status" value="1"/>
</dbReference>
<dbReference type="PROSITE" id="PS00184">
    <property type="entry name" value="GARS"/>
    <property type="match status" value="1"/>
</dbReference>
<dbReference type="InterPro" id="IPR016185">
    <property type="entry name" value="PreATP-grasp_dom_sf"/>
</dbReference>
<dbReference type="PANTHER" id="PTHR43472">
    <property type="entry name" value="PHOSPHORIBOSYLAMINE--GLYCINE LIGASE"/>
    <property type="match status" value="1"/>
</dbReference>
<evidence type="ECO:0000256" key="2">
    <source>
        <dbReference type="ARBA" id="ARBA00013255"/>
    </source>
</evidence>
<dbReference type="InterPro" id="IPR020560">
    <property type="entry name" value="PRibGlycinamide_synth_C-dom"/>
</dbReference>
<dbReference type="Pfam" id="PF02843">
    <property type="entry name" value="GARS_C"/>
    <property type="match status" value="1"/>
</dbReference>
<dbReference type="InterPro" id="IPR020562">
    <property type="entry name" value="PRibGlycinamide_synth_N"/>
</dbReference>
<feature type="domain" description="ATP-grasp" evidence="10">
    <location>
        <begin position="97"/>
        <end position="303"/>
    </location>
</feature>
<dbReference type="EC" id="6.3.4.13" evidence="2"/>
<dbReference type="PROSITE" id="PS50975">
    <property type="entry name" value="ATP_GRASP"/>
    <property type="match status" value="1"/>
</dbReference>
<dbReference type="EMBL" id="CAFAAB010000109">
    <property type="protein sequence ID" value="CAB4788121.1"/>
    <property type="molecule type" value="Genomic_DNA"/>
</dbReference>
<protein>
    <recommendedName>
        <fullName evidence="2">phosphoribosylamine--glycine ligase</fullName>
        <ecNumber evidence="2">6.3.4.13</ecNumber>
    </recommendedName>
    <alternativeName>
        <fullName evidence="8">Glycinamide ribonucleotide synthetase</fullName>
    </alternativeName>
    <alternativeName>
        <fullName evidence="9">Phosphoribosylglycinamide synthetase</fullName>
    </alternativeName>
</protein>
<dbReference type="InterPro" id="IPR000115">
    <property type="entry name" value="PRibGlycinamide_synth"/>
</dbReference>
<dbReference type="PANTHER" id="PTHR43472:SF1">
    <property type="entry name" value="PHOSPHORIBOSYLAMINE--GLYCINE LIGASE, CHLOROPLASTIC"/>
    <property type="match status" value="1"/>
</dbReference>
<evidence type="ECO:0000256" key="9">
    <source>
        <dbReference type="ARBA" id="ARBA00042864"/>
    </source>
</evidence>
<evidence type="ECO:0000256" key="5">
    <source>
        <dbReference type="ARBA" id="ARBA00022755"/>
    </source>
</evidence>
<dbReference type="Pfam" id="PF02844">
    <property type="entry name" value="GARS_N"/>
    <property type="match status" value="1"/>
</dbReference>
<dbReference type="GO" id="GO:0005524">
    <property type="term" value="F:ATP binding"/>
    <property type="evidence" value="ECO:0007669"/>
    <property type="project" value="UniProtKB-KW"/>
</dbReference>
<dbReference type="InterPro" id="IPR020559">
    <property type="entry name" value="PRibGlycinamide_synth_CS"/>
</dbReference>
<dbReference type="InterPro" id="IPR037123">
    <property type="entry name" value="PRibGlycinamide_synth_C_sf"/>
</dbReference>
<dbReference type="Gene3D" id="3.40.50.20">
    <property type="match status" value="1"/>
</dbReference>